<sequence>MGEVLGVTPVHMFKKVSRQE</sequence>
<organism evidence="1">
    <name type="scientific">Anguilla anguilla</name>
    <name type="common">European freshwater eel</name>
    <name type="synonym">Muraena anguilla</name>
    <dbReference type="NCBI Taxonomy" id="7936"/>
    <lineage>
        <taxon>Eukaryota</taxon>
        <taxon>Metazoa</taxon>
        <taxon>Chordata</taxon>
        <taxon>Craniata</taxon>
        <taxon>Vertebrata</taxon>
        <taxon>Euteleostomi</taxon>
        <taxon>Actinopterygii</taxon>
        <taxon>Neopterygii</taxon>
        <taxon>Teleostei</taxon>
        <taxon>Anguilliformes</taxon>
        <taxon>Anguillidae</taxon>
        <taxon>Anguilla</taxon>
    </lineage>
</organism>
<dbReference type="EMBL" id="GBXM01024411">
    <property type="protein sequence ID" value="JAH84166.1"/>
    <property type="molecule type" value="Transcribed_RNA"/>
</dbReference>
<name>A0A0E9W1F6_ANGAN</name>
<reference evidence="1" key="1">
    <citation type="submission" date="2014-11" db="EMBL/GenBank/DDBJ databases">
        <authorList>
            <person name="Amaro Gonzalez C."/>
        </authorList>
    </citation>
    <scope>NUCLEOTIDE SEQUENCE</scope>
</reference>
<proteinExistence type="predicted"/>
<protein>
    <submittedName>
        <fullName evidence="1">Uncharacterized protein</fullName>
    </submittedName>
</protein>
<evidence type="ECO:0000313" key="1">
    <source>
        <dbReference type="EMBL" id="JAH84166.1"/>
    </source>
</evidence>
<accession>A0A0E9W1F6</accession>
<reference evidence="1" key="2">
    <citation type="journal article" date="2015" name="Fish Shellfish Immunol.">
        <title>Early steps in the European eel (Anguilla anguilla)-Vibrio vulnificus interaction in the gills: Role of the RtxA13 toxin.</title>
        <authorList>
            <person name="Callol A."/>
            <person name="Pajuelo D."/>
            <person name="Ebbesson L."/>
            <person name="Teles M."/>
            <person name="MacKenzie S."/>
            <person name="Amaro C."/>
        </authorList>
    </citation>
    <scope>NUCLEOTIDE SEQUENCE</scope>
</reference>
<dbReference type="AlphaFoldDB" id="A0A0E9W1F6"/>